<protein>
    <submittedName>
        <fullName evidence="2">Uncharacterized protein</fullName>
    </submittedName>
</protein>
<feature type="region of interest" description="Disordered" evidence="1">
    <location>
        <begin position="120"/>
        <end position="139"/>
    </location>
</feature>
<name>A0ABS1CC01_9GAMM</name>
<keyword evidence="3" id="KW-1185">Reference proteome</keyword>
<organism evidence="2 3">
    <name type="scientific">Thiohalocapsa halophila</name>
    <dbReference type="NCBI Taxonomy" id="69359"/>
    <lineage>
        <taxon>Bacteria</taxon>
        <taxon>Pseudomonadati</taxon>
        <taxon>Pseudomonadota</taxon>
        <taxon>Gammaproteobacteria</taxon>
        <taxon>Chromatiales</taxon>
        <taxon>Chromatiaceae</taxon>
        <taxon>Thiohalocapsa</taxon>
    </lineage>
</organism>
<reference evidence="2 3" key="1">
    <citation type="journal article" date="2020" name="Microorganisms">
        <title>Osmotic Adaptation and Compatible Solute Biosynthesis of Phototrophic Bacteria as Revealed from Genome Analyses.</title>
        <authorList>
            <person name="Imhoff J.F."/>
            <person name="Rahn T."/>
            <person name="Kunzel S."/>
            <person name="Keller A."/>
            <person name="Neulinger S.C."/>
        </authorList>
    </citation>
    <scope>NUCLEOTIDE SEQUENCE [LARGE SCALE GENOMIC DNA]</scope>
    <source>
        <strain evidence="2 3">DSM 6210</strain>
    </source>
</reference>
<dbReference type="Proteomes" id="UP000748752">
    <property type="component" value="Unassembled WGS sequence"/>
</dbReference>
<sequence length="139" mass="14914">MSTPNASASPEPGPEPRRLVNAWVAEQVGRLDSAEASALNAEWPQWRAQAAQLIAEGLLAYVVLEMVAPDLAIAQAQAQARGSHANGTDGHAHGHTDDAALTERLVAHLQDFIDYRDEVTDRGGLPTSEPCPHGHDHHH</sequence>
<dbReference type="EMBL" id="NRRV01000002">
    <property type="protein sequence ID" value="MBK1629419.1"/>
    <property type="molecule type" value="Genomic_DNA"/>
</dbReference>
<evidence type="ECO:0000256" key="1">
    <source>
        <dbReference type="SAM" id="MobiDB-lite"/>
    </source>
</evidence>
<dbReference type="RefSeq" id="WP_200233347.1">
    <property type="nucleotide sequence ID" value="NZ_NRRV01000002.1"/>
</dbReference>
<accession>A0ABS1CC01</accession>
<gene>
    <name evidence="2" type="ORF">CKO31_01440</name>
</gene>
<feature type="region of interest" description="Disordered" evidence="1">
    <location>
        <begin position="76"/>
        <end position="99"/>
    </location>
</feature>
<comment type="caution">
    <text evidence="2">The sequence shown here is derived from an EMBL/GenBank/DDBJ whole genome shotgun (WGS) entry which is preliminary data.</text>
</comment>
<proteinExistence type="predicted"/>
<evidence type="ECO:0000313" key="2">
    <source>
        <dbReference type="EMBL" id="MBK1629419.1"/>
    </source>
</evidence>
<evidence type="ECO:0000313" key="3">
    <source>
        <dbReference type="Proteomes" id="UP000748752"/>
    </source>
</evidence>